<dbReference type="Proteomes" id="UP000278983">
    <property type="component" value="Unassembled WGS sequence"/>
</dbReference>
<name>A0A3S0RA27_9BACT</name>
<reference evidence="1 2" key="1">
    <citation type="submission" date="2018-12" db="EMBL/GenBank/DDBJ databases">
        <title>Genome sequencing of Prevotella sp. KCOM 3155 (= JS262).</title>
        <authorList>
            <person name="Kook J.-K."/>
            <person name="Park S.-N."/>
            <person name="Lim Y.K."/>
        </authorList>
    </citation>
    <scope>NUCLEOTIDE SEQUENCE [LARGE SCALE GENOMIC DNA]</scope>
    <source>
        <strain evidence="1 2">KCOM 3155</strain>
    </source>
</reference>
<evidence type="ECO:0000313" key="1">
    <source>
        <dbReference type="EMBL" id="RUL59017.1"/>
    </source>
</evidence>
<keyword evidence="2" id="KW-1185">Reference proteome</keyword>
<protein>
    <recommendedName>
        <fullName evidence="3">ATP-grasp domain-containing protein</fullName>
    </recommendedName>
</protein>
<comment type="caution">
    <text evidence="1">The sequence shown here is derived from an EMBL/GenBank/DDBJ whole genome shotgun (WGS) entry which is preliminary data.</text>
</comment>
<dbReference type="AlphaFoldDB" id="A0A3S0RA27"/>
<sequence>MRVLMIYRSTRFSPNSIEKDRKILEEVGNVLLKDGAEVEYVKEEKLPTDTDAEIIFSMGRLPSTVEWIEKKEKEGIRVVNSSIGMRNSGRSTIERMMRENAIPAAPFEGKYGYWLKRGDVAAQNEEDVVYAKNETERNRVLLDFKARGIVDVVVTAHVNGDLVKFYGVSGIGFFRCFYPTDCGDSKFGNELHNGTALHHDFDRRLLMTNAERLADISGLQVYGGDCIIRSDGTFAIIDFNDWPSFSRCREEAAVAIASLGKRANVELLGV</sequence>
<proteinExistence type="predicted"/>
<evidence type="ECO:0000313" key="2">
    <source>
        <dbReference type="Proteomes" id="UP000278983"/>
    </source>
</evidence>
<dbReference type="OrthoDB" id="9799627at2"/>
<organism evidence="1 2">
    <name type="scientific">Prevotella koreensis</name>
    <dbReference type="NCBI Taxonomy" id="2490854"/>
    <lineage>
        <taxon>Bacteria</taxon>
        <taxon>Pseudomonadati</taxon>
        <taxon>Bacteroidota</taxon>
        <taxon>Bacteroidia</taxon>
        <taxon>Bacteroidales</taxon>
        <taxon>Prevotellaceae</taxon>
        <taxon>Prevotella</taxon>
    </lineage>
</organism>
<accession>A0A3S0RA27</accession>
<dbReference type="EMBL" id="RYYU01000001">
    <property type="protein sequence ID" value="RUL59017.1"/>
    <property type="molecule type" value="Genomic_DNA"/>
</dbReference>
<evidence type="ECO:0008006" key="3">
    <source>
        <dbReference type="Google" id="ProtNLM"/>
    </source>
</evidence>
<gene>
    <name evidence="1" type="ORF">EHV08_04010</name>
</gene>